<dbReference type="InterPro" id="IPR016181">
    <property type="entry name" value="Acyl_CoA_acyltransferase"/>
</dbReference>
<comment type="caution">
    <text evidence="2">The sequence shown here is derived from an EMBL/GenBank/DDBJ whole genome shotgun (WGS) entry which is preliminary data.</text>
</comment>
<dbReference type="OrthoDB" id="1454288at2"/>
<dbReference type="AlphaFoldDB" id="A0A4S4A327"/>
<feature type="domain" description="N-acetyltransferase" evidence="1">
    <location>
        <begin position="10"/>
        <end position="162"/>
    </location>
</feature>
<dbReference type="InterPro" id="IPR000182">
    <property type="entry name" value="GNAT_dom"/>
</dbReference>
<dbReference type="Pfam" id="PF00583">
    <property type="entry name" value="Acetyltransf_1"/>
    <property type="match status" value="1"/>
</dbReference>
<dbReference type="PROSITE" id="PS51186">
    <property type="entry name" value="GNAT"/>
    <property type="match status" value="1"/>
</dbReference>
<organism evidence="2 3">
    <name type="scientific">Flavobacterium supellecticarium</name>
    <dbReference type="NCBI Taxonomy" id="2565924"/>
    <lineage>
        <taxon>Bacteria</taxon>
        <taxon>Pseudomonadati</taxon>
        <taxon>Bacteroidota</taxon>
        <taxon>Flavobacteriia</taxon>
        <taxon>Flavobacteriales</taxon>
        <taxon>Flavobacteriaceae</taxon>
        <taxon>Flavobacterium</taxon>
    </lineage>
</organism>
<protein>
    <submittedName>
        <fullName evidence="2">GNAT family N-acetyltransferase</fullName>
    </submittedName>
</protein>
<gene>
    <name evidence="2" type="ORF">E6C50_01000</name>
</gene>
<evidence type="ECO:0000313" key="2">
    <source>
        <dbReference type="EMBL" id="THF52819.1"/>
    </source>
</evidence>
<proteinExistence type="predicted"/>
<dbReference type="Gene3D" id="3.40.630.30">
    <property type="match status" value="1"/>
</dbReference>
<name>A0A4S4A327_9FLAO</name>
<evidence type="ECO:0000313" key="3">
    <source>
        <dbReference type="Proteomes" id="UP000307507"/>
    </source>
</evidence>
<dbReference type="GO" id="GO:0016747">
    <property type="term" value="F:acyltransferase activity, transferring groups other than amino-acyl groups"/>
    <property type="evidence" value="ECO:0007669"/>
    <property type="project" value="InterPro"/>
</dbReference>
<dbReference type="Proteomes" id="UP000307507">
    <property type="component" value="Unassembled WGS sequence"/>
</dbReference>
<dbReference type="SUPFAM" id="SSF55729">
    <property type="entry name" value="Acyl-CoA N-acyltransferases (Nat)"/>
    <property type="match status" value="1"/>
</dbReference>
<sequence length="166" mass="18988">MYSYKMKYKVDVPENFEDEQLNLYLNLLIKQGQVANPNIEKIKSCSFLGMVYDNDRPIGIGAIKQVYKTPFAKAEIPELADEYDFELGYIYIVNEERYRGKGIAKDLCNRLLEKISGKNIFATTEENDENSMKFLLQKLGFAKKGKAYTGAKTGKLIGLYLRTAKI</sequence>
<dbReference type="EMBL" id="SSNZ01000001">
    <property type="protein sequence ID" value="THF52819.1"/>
    <property type="molecule type" value="Genomic_DNA"/>
</dbReference>
<accession>A0A4S4A327</accession>
<keyword evidence="2" id="KW-0808">Transferase</keyword>
<reference evidence="2 3" key="1">
    <citation type="submission" date="2019-04" db="EMBL/GenBank/DDBJ databases">
        <title>Flavobacterium sp. nov. isolated from construction timber.</title>
        <authorList>
            <person name="Lin S.-Y."/>
            <person name="Chang C.-T."/>
            <person name="Young C.-C."/>
        </authorList>
    </citation>
    <scope>NUCLEOTIDE SEQUENCE [LARGE SCALE GENOMIC DNA]</scope>
    <source>
        <strain evidence="2 3">CC-CTC003</strain>
    </source>
</reference>
<keyword evidence="3" id="KW-1185">Reference proteome</keyword>
<evidence type="ECO:0000259" key="1">
    <source>
        <dbReference type="PROSITE" id="PS51186"/>
    </source>
</evidence>